<evidence type="ECO:0000256" key="1">
    <source>
        <dbReference type="SAM" id="MobiDB-lite"/>
    </source>
</evidence>
<proteinExistence type="predicted"/>
<evidence type="ECO:0008006" key="4">
    <source>
        <dbReference type="Google" id="ProtNLM"/>
    </source>
</evidence>
<comment type="caution">
    <text evidence="2">The sequence shown here is derived from an EMBL/GenBank/DDBJ whole genome shotgun (WGS) entry which is preliminary data.</text>
</comment>
<keyword evidence="3" id="KW-1185">Reference proteome</keyword>
<sequence>MANWSITTLSHSHKRASGTTPKTLPTIEQGYIDDLESVLWVFLWVLLNYSGPLGMEWGKKGLMTDGWINPDTTTCIRAKYVLYCLGKATLLSQIHPYFKDLMTLMDTWLEMMQHNDKEPVSCDTVLELLDSFLLEYQALKLPLGQDVEVKHKRIVVPESEGTYLSKKRVKAT</sequence>
<evidence type="ECO:0000313" key="2">
    <source>
        <dbReference type="EMBL" id="KAG1801239.1"/>
    </source>
</evidence>
<reference evidence="2" key="1">
    <citation type="journal article" date="2020" name="New Phytol.">
        <title>Comparative genomics reveals dynamic genome evolution in host specialist ectomycorrhizal fungi.</title>
        <authorList>
            <person name="Lofgren L.A."/>
            <person name="Nguyen N.H."/>
            <person name="Vilgalys R."/>
            <person name="Ruytinx J."/>
            <person name="Liao H.L."/>
            <person name="Branco S."/>
            <person name="Kuo A."/>
            <person name="LaButti K."/>
            <person name="Lipzen A."/>
            <person name="Andreopoulos W."/>
            <person name="Pangilinan J."/>
            <person name="Riley R."/>
            <person name="Hundley H."/>
            <person name="Na H."/>
            <person name="Barry K."/>
            <person name="Grigoriev I.V."/>
            <person name="Stajich J.E."/>
            <person name="Kennedy P.G."/>
        </authorList>
    </citation>
    <scope>NUCLEOTIDE SEQUENCE</scope>
    <source>
        <strain evidence="2">MN1</strain>
    </source>
</reference>
<organism evidence="2 3">
    <name type="scientific">Suillus subaureus</name>
    <dbReference type="NCBI Taxonomy" id="48587"/>
    <lineage>
        <taxon>Eukaryota</taxon>
        <taxon>Fungi</taxon>
        <taxon>Dikarya</taxon>
        <taxon>Basidiomycota</taxon>
        <taxon>Agaricomycotina</taxon>
        <taxon>Agaricomycetes</taxon>
        <taxon>Agaricomycetidae</taxon>
        <taxon>Boletales</taxon>
        <taxon>Suillineae</taxon>
        <taxon>Suillaceae</taxon>
        <taxon>Suillus</taxon>
    </lineage>
</organism>
<evidence type="ECO:0000313" key="3">
    <source>
        <dbReference type="Proteomes" id="UP000807769"/>
    </source>
</evidence>
<dbReference type="EMBL" id="JABBWG010000096">
    <property type="protein sequence ID" value="KAG1801239.1"/>
    <property type="molecule type" value="Genomic_DNA"/>
</dbReference>
<gene>
    <name evidence="2" type="ORF">BJ212DRAFT_1487697</name>
</gene>
<dbReference type="Proteomes" id="UP000807769">
    <property type="component" value="Unassembled WGS sequence"/>
</dbReference>
<dbReference type="RefSeq" id="XP_041186052.1">
    <property type="nucleotide sequence ID" value="XM_041341307.1"/>
</dbReference>
<feature type="compositionally biased region" description="Polar residues" evidence="1">
    <location>
        <begin position="1"/>
        <end position="10"/>
    </location>
</feature>
<dbReference type="OrthoDB" id="2674257at2759"/>
<name>A0A9P7DRD0_9AGAM</name>
<protein>
    <recommendedName>
        <fullName evidence="4">Fungal-type protein kinase domain-containing protein</fullName>
    </recommendedName>
</protein>
<dbReference type="AlphaFoldDB" id="A0A9P7DRD0"/>
<dbReference type="GeneID" id="64635323"/>
<feature type="region of interest" description="Disordered" evidence="1">
    <location>
        <begin position="1"/>
        <end position="21"/>
    </location>
</feature>
<accession>A0A9P7DRD0</accession>